<dbReference type="Pfam" id="PF13561">
    <property type="entry name" value="adh_short_C2"/>
    <property type="match status" value="1"/>
</dbReference>
<keyword evidence="3" id="KW-1185">Reference proteome</keyword>
<dbReference type="PANTHER" id="PTHR43544">
    <property type="entry name" value="SHORT-CHAIN DEHYDROGENASE/REDUCTASE"/>
    <property type="match status" value="1"/>
</dbReference>
<sequence>MVVDPERPGTPPDGSGTAPDQAEIDACLRVLARARAVHPDDPGWAAVHEAAAQLYRAGKKARKASRHADRRRYDHEATATATRYREQDPTPEPGPPHDRPAPSARPDRSVTAVRALSGGRTSVSPSGGAEPQPGAPGNPPAGAGRPLVKARRCYVCKTHYRLVHSEYHLLCPPCAEENLARRHARCDLRGRRAIVTGGRVKIGFQLALKLLRDGAEVLVTTRFPRDAARRFAAVPDAPDWLDRLRVHGVDLLDLAAVAGLLEAVHREFPSLDILVNNAAQTIRRPAAYHREVRAAESEPLTGLAARIDVSDTAAVGDASAPFGSAPATGASMLLGPATTPGAPSPPHPGATPGTPPISHPSATPGALPRPHPPTAPGASSLSDPAAVTGEPAPGLSARSPDGIGADDGTPVVATWDDTLEALFPAGRTDETGQPLDLRGTNSWSLRLHEVDPAEWLEVQLINSFAPFLLTSRLRGLLEASPWPDRYVVQVSAMEGSFSRDHKTVRHPHTNMAKAALNMLTRTSAADYAASGISMNSVDTGWVTDERAHPGKTAQREAGFRPPLDVIDGAARVYDPIVRGVGGERLSGLFLKDYRPVDW</sequence>
<gene>
    <name evidence="2" type="ORF">GCM10023196_023520</name>
</gene>
<dbReference type="Pfam" id="PF00106">
    <property type="entry name" value="adh_short"/>
    <property type="match status" value="1"/>
</dbReference>
<feature type="compositionally biased region" description="Basic residues" evidence="1">
    <location>
        <begin position="57"/>
        <end position="70"/>
    </location>
</feature>
<dbReference type="SUPFAM" id="SSF51735">
    <property type="entry name" value="NAD(P)-binding Rossmann-fold domains"/>
    <property type="match status" value="1"/>
</dbReference>
<evidence type="ECO:0000313" key="3">
    <source>
        <dbReference type="Proteomes" id="UP001501442"/>
    </source>
</evidence>
<dbReference type="InterPro" id="IPR002347">
    <property type="entry name" value="SDR_fam"/>
</dbReference>
<feature type="compositionally biased region" description="Basic and acidic residues" evidence="1">
    <location>
        <begin position="95"/>
        <end position="108"/>
    </location>
</feature>
<comment type="caution">
    <text evidence="2">The sequence shown here is derived from an EMBL/GenBank/DDBJ whole genome shotgun (WGS) entry which is preliminary data.</text>
</comment>
<evidence type="ECO:0000313" key="2">
    <source>
        <dbReference type="EMBL" id="GAA4624220.1"/>
    </source>
</evidence>
<feature type="compositionally biased region" description="Basic and acidic residues" evidence="1">
    <location>
        <begin position="71"/>
        <end position="88"/>
    </location>
</feature>
<feature type="region of interest" description="Disordered" evidence="1">
    <location>
        <begin position="56"/>
        <end position="143"/>
    </location>
</feature>
<reference evidence="3" key="1">
    <citation type="journal article" date="2019" name="Int. J. Syst. Evol. Microbiol.">
        <title>The Global Catalogue of Microorganisms (GCM) 10K type strain sequencing project: providing services to taxonomists for standard genome sequencing and annotation.</title>
        <authorList>
            <consortium name="The Broad Institute Genomics Platform"/>
            <consortium name="The Broad Institute Genome Sequencing Center for Infectious Disease"/>
            <person name="Wu L."/>
            <person name="Ma J."/>
        </authorList>
    </citation>
    <scope>NUCLEOTIDE SEQUENCE [LARGE SCALE GENOMIC DNA]</scope>
    <source>
        <strain evidence="3">JCM 17939</strain>
    </source>
</reference>
<accession>A0ABP8U580</accession>
<feature type="region of interest" description="Disordered" evidence="1">
    <location>
        <begin position="1"/>
        <end position="21"/>
    </location>
</feature>
<dbReference type="Proteomes" id="UP001501442">
    <property type="component" value="Unassembled WGS sequence"/>
</dbReference>
<feature type="compositionally biased region" description="Pro residues" evidence="1">
    <location>
        <begin position="342"/>
        <end position="358"/>
    </location>
</feature>
<dbReference type="InterPro" id="IPR036291">
    <property type="entry name" value="NAD(P)-bd_dom_sf"/>
</dbReference>
<evidence type="ECO:0000256" key="1">
    <source>
        <dbReference type="SAM" id="MobiDB-lite"/>
    </source>
</evidence>
<dbReference type="EMBL" id="BAABHK010000003">
    <property type="protein sequence ID" value="GAA4624220.1"/>
    <property type="molecule type" value="Genomic_DNA"/>
</dbReference>
<proteinExistence type="predicted"/>
<dbReference type="InterPro" id="IPR051468">
    <property type="entry name" value="Fungal_SecMetab_SDRs"/>
</dbReference>
<name>A0ABP8U580_9ACTN</name>
<dbReference type="PANTHER" id="PTHR43544:SF2">
    <property type="entry name" value="OXIDOREDUCTASE"/>
    <property type="match status" value="1"/>
</dbReference>
<dbReference type="Gene3D" id="3.40.50.720">
    <property type="entry name" value="NAD(P)-binding Rossmann-like Domain"/>
    <property type="match status" value="2"/>
</dbReference>
<protein>
    <submittedName>
        <fullName evidence="2">SDR family oxidoreductase</fullName>
    </submittedName>
</protein>
<organism evidence="2 3">
    <name type="scientific">Actinoallomurus vinaceus</name>
    <dbReference type="NCBI Taxonomy" id="1080074"/>
    <lineage>
        <taxon>Bacteria</taxon>
        <taxon>Bacillati</taxon>
        <taxon>Actinomycetota</taxon>
        <taxon>Actinomycetes</taxon>
        <taxon>Streptosporangiales</taxon>
        <taxon>Thermomonosporaceae</taxon>
        <taxon>Actinoallomurus</taxon>
    </lineage>
</organism>
<feature type="region of interest" description="Disordered" evidence="1">
    <location>
        <begin position="327"/>
        <end position="411"/>
    </location>
</feature>